<comment type="caution">
    <text evidence="7">The sequence shown here is derived from an EMBL/GenBank/DDBJ whole genome shotgun (WGS) entry which is preliminary data.</text>
</comment>
<dbReference type="AlphaFoldDB" id="A0A261TUH7"/>
<keyword evidence="3 6" id="KW-0812">Transmembrane</keyword>
<feature type="transmembrane region" description="Helical" evidence="6">
    <location>
        <begin position="197"/>
        <end position="220"/>
    </location>
</feature>
<evidence type="ECO:0008006" key="9">
    <source>
        <dbReference type="Google" id="ProtNLM"/>
    </source>
</evidence>
<evidence type="ECO:0000256" key="6">
    <source>
        <dbReference type="SAM" id="Phobius"/>
    </source>
</evidence>
<dbReference type="PANTHER" id="PTHR30482">
    <property type="entry name" value="HIGH-AFFINITY BRANCHED-CHAIN AMINO ACID TRANSPORT SYSTEM PERMEASE"/>
    <property type="match status" value="1"/>
</dbReference>
<feature type="transmembrane region" description="Helical" evidence="6">
    <location>
        <begin position="81"/>
        <end position="100"/>
    </location>
</feature>
<dbReference type="EMBL" id="NEVQ01000020">
    <property type="protein sequence ID" value="OZI52887.1"/>
    <property type="molecule type" value="Genomic_DNA"/>
</dbReference>
<dbReference type="Pfam" id="PF02653">
    <property type="entry name" value="BPD_transp_2"/>
    <property type="match status" value="1"/>
</dbReference>
<feature type="transmembrane region" description="Helical" evidence="6">
    <location>
        <begin position="145"/>
        <end position="166"/>
    </location>
</feature>
<sequence>MMHDRLSAVGYGALFAAAAAAPFLTGVYGQGVLLQLYCWIALTASWSAFSGMTGYISLGHAVFYGLGGYLLALTWGGAPMGVILVVSAAAAALLALILGLPSLRVRGPYFVILTFGLAEFAKYVIVAIESALGSSGRLLMDAPSTLTLCLAMLVLAVLGVALLIWLNRSKLGVALRAVREDEVAAATLGVATTRVKLIAFVLSAMIPALAGAIAALRSTFFEPMQMFNPMTSFTIVTMAMIGGSDKPAGPILGALLLTLLSELLWARAPEVYMIALGGLLLFFVFVMPEGLVGRLGRSVRKPAVSRSKARTELRTS</sequence>
<evidence type="ECO:0000313" key="8">
    <source>
        <dbReference type="Proteomes" id="UP000216885"/>
    </source>
</evidence>
<evidence type="ECO:0000313" key="7">
    <source>
        <dbReference type="EMBL" id="OZI52887.1"/>
    </source>
</evidence>
<feature type="transmembrane region" description="Helical" evidence="6">
    <location>
        <begin position="107"/>
        <end position="125"/>
    </location>
</feature>
<keyword evidence="2" id="KW-1003">Cell membrane</keyword>
<dbReference type="InterPro" id="IPR001851">
    <property type="entry name" value="ABC_transp_permease"/>
</dbReference>
<evidence type="ECO:0000256" key="2">
    <source>
        <dbReference type="ARBA" id="ARBA00022475"/>
    </source>
</evidence>
<accession>A0A261TUH7</accession>
<feature type="transmembrane region" description="Helical" evidence="6">
    <location>
        <begin position="30"/>
        <end position="49"/>
    </location>
</feature>
<dbReference type="PANTHER" id="PTHR30482:SF20">
    <property type="entry name" value="HIGH-AFFINITY BRANCHED-CHAIN AMINO ACID TRANSPORT SYSTEM PERMEASE PROTEIN LIVM"/>
    <property type="match status" value="1"/>
</dbReference>
<protein>
    <recommendedName>
        <fullName evidence="9">Branched-chain amino acid ABC transporter permease</fullName>
    </recommendedName>
</protein>
<proteinExistence type="predicted"/>
<dbReference type="InterPro" id="IPR043428">
    <property type="entry name" value="LivM-like"/>
</dbReference>
<evidence type="ECO:0000256" key="1">
    <source>
        <dbReference type="ARBA" id="ARBA00004651"/>
    </source>
</evidence>
<feature type="transmembrane region" description="Helical" evidence="6">
    <location>
        <begin position="272"/>
        <end position="292"/>
    </location>
</feature>
<keyword evidence="8" id="KW-1185">Reference proteome</keyword>
<dbReference type="RefSeq" id="WP_094838732.1">
    <property type="nucleotide sequence ID" value="NZ_NEVQ01000020.1"/>
</dbReference>
<keyword evidence="5 6" id="KW-0472">Membrane</keyword>
<organism evidence="7 8">
    <name type="scientific">Bordetella genomosp. 4</name>
    <dbReference type="NCBI Taxonomy" id="463044"/>
    <lineage>
        <taxon>Bacteria</taxon>
        <taxon>Pseudomonadati</taxon>
        <taxon>Pseudomonadota</taxon>
        <taxon>Betaproteobacteria</taxon>
        <taxon>Burkholderiales</taxon>
        <taxon>Alcaligenaceae</taxon>
        <taxon>Bordetella</taxon>
    </lineage>
</organism>
<dbReference type="CDD" id="cd06581">
    <property type="entry name" value="TM_PBP1_LivM_like"/>
    <property type="match status" value="1"/>
</dbReference>
<evidence type="ECO:0000256" key="3">
    <source>
        <dbReference type="ARBA" id="ARBA00022692"/>
    </source>
</evidence>
<evidence type="ECO:0000256" key="5">
    <source>
        <dbReference type="ARBA" id="ARBA00023136"/>
    </source>
</evidence>
<reference evidence="7 8" key="1">
    <citation type="submission" date="2017-05" db="EMBL/GenBank/DDBJ databases">
        <title>Complete and WGS of Bordetella genogroups.</title>
        <authorList>
            <person name="Spilker T."/>
            <person name="LiPuma J."/>
        </authorList>
    </citation>
    <scope>NUCLEOTIDE SEQUENCE [LARGE SCALE GENOMIC DNA]</scope>
    <source>
        <strain evidence="7 8">AU9919</strain>
    </source>
</reference>
<dbReference type="GO" id="GO:0005886">
    <property type="term" value="C:plasma membrane"/>
    <property type="evidence" value="ECO:0007669"/>
    <property type="project" value="UniProtKB-SubCell"/>
</dbReference>
<dbReference type="GO" id="GO:0015658">
    <property type="term" value="F:branched-chain amino acid transmembrane transporter activity"/>
    <property type="evidence" value="ECO:0007669"/>
    <property type="project" value="InterPro"/>
</dbReference>
<comment type="subcellular location">
    <subcellularLocation>
        <location evidence="1">Cell membrane</location>
        <topology evidence="1">Multi-pass membrane protein</topology>
    </subcellularLocation>
</comment>
<evidence type="ECO:0000256" key="4">
    <source>
        <dbReference type="ARBA" id="ARBA00022989"/>
    </source>
</evidence>
<name>A0A261TUH7_9BORD</name>
<keyword evidence="4 6" id="KW-1133">Transmembrane helix</keyword>
<gene>
    <name evidence="7" type="ORF">CAL20_19685</name>
</gene>
<dbReference type="Proteomes" id="UP000216885">
    <property type="component" value="Unassembled WGS sequence"/>
</dbReference>